<feature type="compositionally biased region" description="Basic residues" evidence="1">
    <location>
        <begin position="1"/>
        <end position="21"/>
    </location>
</feature>
<evidence type="ECO:0000313" key="2">
    <source>
        <dbReference type="EMBL" id="BCS83087.1"/>
    </source>
</evidence>
<dbReference type="RefSeq" id="YP_010841695.1">
    <property type="nucleotide sequence ID" value="NC_079139.1"/>
</dbReference>
<name>A0ABM7NSL9_9VIRU</name>
<accession>A0ABM7NSL9</accession>
<protein>
    <submittedName>
        <fullName evidence="2">Uncharacterized protein</fullName>
    </submittedName>
</protein>
<dbReference type="Proteomes" id="UP001321479">
    <property type="component" value="Segment"/>
</dbReference>
<feature type="compositionally biased region" description="Low complexity" evidence="1">
    <location>
        <begin position="22"/>
        <end position="31"/>
    </location>
</feature>
<evidence type="ECO:0000313" key="3">
    <source>
        <dbReference type="Proteomes" id="UP001321479"/>
    </source>
</evidence>
<dbReference type="GeneID" id="80558292"/>
<sequence>MYRHNKSNKTSKVNKSKKSRSLKSLGSLGSSRKLKNVKKNRNINDSINFNNEDNLFDMSEILMDNDLFVNKILNENTNDKRQQMPHQLSNMSNETKPAYLSQFDVQTFDATGNPSAVNDIYQTNDKARLSDLERQLSYQEGWSQYGDDNIMNYNIVADNEFVHNNMVPNIKLKNGYGDNDLHNTGVMNYKNQLFTGNLRDTWKSKTEVKPHFEASDNFSNPYGTPIYSEEQRDRVITGRYRQNEKPFESINTTPGLNLKYNENATHGCHPTYRALDKTVDELRVKPKITYETRVIDGMKGNKGAIQAPVISYKPDTYKITTRKDLLPTGSSNAAPKTRDNFIMRDTSRQHQHIEYTGGAYSSADQLGKNIPEHMREKHKSSTRQNFLAPKPLQKHGKSDAKFNPNLGSYDLPYTMRDQSVHNNYTGSTASVHGSMNPSNLMDNAKSTLRQITATKPVTNTIITPNTMRGTAHNMDIAKSTTRETLNINNNIPIVTGLNTASKVYLSDISKPTIRETTIDALAPFNCHQNNNMYAEIMDSARQTMQETTIGLHRNNNIIPVNQQQGKTNIQDTLKSTMHETTLELQRNNNIIPVNQQQRACDIQDILKPTLRETTENIPQNTYIIPVGQQQRAVNVQNIFNPTTRETTLQLQRNNNLVPVGQQQRASNPQNIFETTLRETTECIPQNSYIIPVGQQQRAVNVQHALNPTLRETTNILHRNSNTTPVGQQQRTTNPNDIFRTTTRETIKIPYNNFITPINQQQRPIGVKDNLKTNMRETTIGIHRNNQFVPIGQQQRATNIQDELKTNMRETTVGLARNNNVVPVGQQQRTTDLYDNLKPTVRETVIEIPRNNIIIPVGQQQRATNIQDELKTNMRETTIGLTRNNNVVPVGQQQRSSNLQDIARTTGRETIKIPYNTIVTPINQQKRGEIQDIAKSTIRQTTVTIPQNNILTPVGQQQRSMDIQHALDPTLRETILSHNRNNVITGVNNQHGPVGVQDKIRNTIKELITETPRNTNLGSGNRNLGKAHTFDRTPLKTTTRQILSTLPQNTHATAVGQQQRAANVQDQIRTTLKEQTIQIPYNTNTTVVNQQKGKSHSFNGQPLKSTTKETTIDNEYIGQIDNNVYGTGYGYMAEKYDAPNTNKQFTCQEVYITPLQGEQREKSYTDAYNMTINDKRQHMENRAPTNCGVAMSPMVENVNARLRNDDHESREPIMGVSFNNKLDRLKTHTHVKNSNNVSEQRFIDPVLVSQLQTNPYNINYFDM</sequence>
<keyword evidence="3" id="KW-1185">Reference proteome</keyword>
<dbReference type="EMBL" id="AP024483">
    <property type="protein sequence ID" value="BCS83087.1"/>
    <property type="molecule type" value="Genomic_DNA"/>
</dbReference>
<feature type="region of interest" description="Disordered" evidence="1">
    <location>
        <begin position="1"/>
        <end position="39"/>
    </location>
</feature>
<evidence type="ECO:0000256" key="1">
    <source>
        <dbReference type="SAM" id="MobiDB-lite"/>
    </source>
</evidence>
<organism evidence="2 3">
    <name type="scientific">Cotonvirus japonicus</name>
    <dbReference type="NCBI Taxonomy" id="2811091"/>
    <lineage>
        <taxon>Viruses</taxon>
        <taxon>Varidnaviria</taxon>
        <taxon>Bamfordvirae</taxon>
        <taxon>Nucleocytoviricota</taxon>
        <taxon>Megaviricetes</taxon>
        <taxon>Imitervirales</taxon>
        <taxon>Mimiviridae</taxon>
        <taxon>Megamimivirinae</taxon>
        <taxon>Cotonvirus</taxon>
        <taxon>Cotonvirus japonicum</taxon>
    </lineage>
</organism>
<proteinExistence type="predicted"/>
<reference evidence="2 3" key="1">
    <citation type="submission" date="2021-02" db="EMBL/GenBank/DDBJ databases">
        <title>Cotonvirus japonicus, which uses Golgi apparatus of host cells for its virion factory, phylogenetically links tailed tupanvirus and icosahedral mimivirus.</title>
        <authorList>
            <person name="Takahashi H."/>
            <person name="Fukaya S."/>
            <person name="Song C."/>
            <person name="Murata K."/>
            <person name="Takemura M."/>
        </authorList>
    </citation>
    <scope>NUCLEOTIDE SEQUENCE [LARGE SCALE GENOMIC DNA]</scope>
</reference>